<dbReference type="RefSeq" id="WP_193363824.1">
    <property type="nucleotide sequence ID" value="NZ_CP004373.1"/>
</dbReference>
<sequence>MSIQPVGQSFGRLVVDQKSVWIGTSWKMNKGPAEAIAAARALESFQPPEGIRSFVIPPFTSLRDVCSVLEDSALLVGAQNMHWEDRGAWTGEVSAPMIAECGASIVEIGHSERRQHFGETDWTVNLKVRAALRHGLRPLICIGDTADEFEFGVSQETLARQVKIALHGVSRKDLGQVMIAYEPVWAIGSAGRPAEASFVSGIHTRLRAVVRELAGDIGVRIPLLYGGSVSQANIRDYVALPDVDGVFVGRAAWEPADFMTLVESVSGVVSRKIAA</sequence>
<keyword evidence="4" id="KW-0963">Cytoplasm</keyword>
<dbReference type="PANTHER" id="PTHR21139:SF42">
    <property type="entry name" value="TRIOSEPHOSPHATE ISOMERASE"/>
    <property type="match status" value="1"/>
</dbReference>
<dbReference type="Pfam" id="PF00121">
    <property type="entry name" value="TIM"/>
    <property type="match status" value="1"/>
</dbReference>
<dbReference type="AlphaFoldDB" id="A0A067Z587"/>
<comment type="subcellular location">
    <subcellularLocation>
        <location evidence="4">Cytoplasm</location>
    </subcellularLocation>
</comment>
<proteinExistence type="inferred from homology"/>
<accession>A0A067Z587</accession>
<keyword evidence="4" id="KW-0324">Glycolysis</keyword>
<dbReference type="NCBIfam" id="NF000722">
    <property type="entry name" value="PRK00042.2-1"/>
    <property type="match status" value="1"/>
</dbReference>
<evidence type="ECO:0000256" key="2">
    <source>
        <dbReference type="ARBA" id="ARBA00007422"/>
    </source>
</evidence>
<keyword evidence="3 4" id="KW-0413">Isomerase</keyword>
<dbReference type="GO" id="GO:0004807">
    <property type="term" value="F:triose-phosphate isomerase activity"/>
    <property type="evidence" value="ECO:0007669"/>
    <property type="project" value="UniProtKB-UniRule"/>
</dbReference>
<dbReference type="GO" id="GO:0005829">
    <property type="term" value="C:cytosol"/>
    <property type="evidence" value="ECO:0007669"/>
    <property type="project" value="TreeGrafter"/>
</dbReference>
<dbReference type="UniPathway" id="UPA00109">
    <property type="reaction ID" value="UER00189"/>
</dbReference>
<dbReference type="CDD" id="cd00311">
    <property type="entry name" value="TIM"/>
    <property type="match status" value="1"/>
</dbReference>
<comment type="subunit">
    <text evidence="4">Homodimer.</text>
</comment>
<evidence type="ECO:0000313" key="6">
    <source>
        <dbReference type="Proteomes" id="UP000031656"/>
    </source>
</evidence>
<evidence type="ECO:0000313" key="5">
    <source>
        <dbReference type="EMBL" id="AHK72236.1"/>
    </source>
</evidence>
<organism evidence="5 6">
    <name type="scientific">Gluconobacter oxydans DSM 3504</name>
    <dbReference type="NCBI Taxonomy" id="1288313"/>
    <lineage>
        <taxon>Bacteria</taxon>
        <taxon>Pseudomonadati</taxon>
        <taxon>Pseudomonadota</taxon>
        <taxon>Alphaproteobacteria</taxon>
        <taxon>Acetobacterales</taxon>
        <taxon>Acetobacteraceae</taxon>
        <taxon>Gluconobacter</taxon>
    </lineage>
</organism>
<dbReference type="GO" id="GO:0019563">
    <property type="term" value="P:glycerol catabolic process"/>
    <property type="evidence" value="ECO:0007669"/>
    <property type="project" value="TreeGrafter"/>
</dbReference>
<evidence type="ECO:0000256" key="3">
    <source>
        <dbReference type="ARBA" id="ARBA00023235"/>
    </source>
</evidence>
<dbReference type="HOGENOM" id="CLU_024251_2_3_5"/>
<keyword evidence="4" id="KW-0312">Gluconeogenesis</keyword>
<dbReference type="GeneID" id="56906589"/>
<comment type="pathway">
    <text evidence="4">Carbohydrate biosynthesis; gluconeogenesis.</text>
</comment>
<dbReference type="EC" id="5.3.1.1" evidence="4"/>
<dbReference type="EMBL" id="CP004373">
    <property type="protein sequence ID" value="AHK72236.1"/>
    <property type="molecule type" value="Genomic_DNA"/>
</dbReference>
<dbReference type="Proteomes" id="UP000031656">
    <property type="component" value="Chromosome"/>
</dbReference>
<comment type="catalytic activity">
    <reaction evidence="4">
        <text>D-glyceraldehyde 3-phosphate = dihydroxyacetone phosphate</text>
        <dbReference type="Rhea" id="RHEA:18585"/>
        <dbReference type="ChEBI" id="CHEBI:57642"/>
        <dbReference type="ChEBI" id="CHEBI:59776"/>
        <dbReference type="EC" id="5.3.1.1"/>
    </reaction>
</comment>
<gene>
    <name evidence="5" type="primary">tpiA2</name>
    <name evidence="5" type="ORF">GLS_c23660</name>
</gene>
<dbReference type="PROSITE" id="PS51440">
    <property type="entry name" value="TIM_2"/>
    <property type="match status" value="1"/>
</dbReference>
<dbReference type="NCBIfam" id="TIGR00419">
    <property type="entry name" value="tim"/>
    <property type="match status" value="1"/>
</dbReference>
<dbReference type="KEGG" id="goy:GLS_c23660"/>
<dbReference type="GO" id="GO:0046166">
    <property type="term" value="P:glyceraldehyde-3-phosphate biosynthetic process"/>
    <property type="evidence" value="ECO:0007669"/>
    <property type="project" value="TreeGrafter"/>
</dbReference>
<dbReference type="InterPro" id="IPR000652">
    <property type="entry name" value="Triosephosphate_isomerase"/>
</dbReference>
<evidence type="ECO:0000256" key="1">
    <source>
        <dbReference type="ARBA" id="ARBA00000148"/>
    </source>
</evidence>
<dbReference type="GO" id="GO:0006096">
    <property type="term" value="P:glycolytic process"/>
    <property type="evidence" value="ECO:0007669"/>
    <property type="project" value="UniProtKB-UniRule"/>
</dbReference>
<reference evidence="5 6" key="1">
    <citation type="journal article" date="2015" name="Appl. Microbiol. Biotechnol.">
        <title>The consequence of an additional NADH dehydrogenase paralog on the growth of Gluconobacter oxydans DSM3504.</title>
        <authorList>
            <person name="Kostner D."/>
            <person name="Luchterhand B."/>
            <person name="Junker A."/>
            <person name="Volland S."/>
            <person name="Daniel R."/>
            <person name="Buchs J."/>
            <person name="Liebl W."/>
            <person name="Ehrenreich A."/>
        </authorList>
    </citation>
    <scope>NUCLEOTIDE SEQUENCE [LARGE SCALE GENOMIC DNA]</scope>
    <source>
        <strain evidence="5">DSM 3504</strain>
    </source>
</reference>
<dbReference type="InterPro" id="IPR013785">
    <property type="entry name" value="Aldolase_TIM"/>
</dbReference>
<dbReference type="GO" id="GO:0006094">
    <property type="term" value="P:gluconeogenesis"/>
    <property type="evidence" value="ECO:0007669"/>
    <property type="project" value="UniProtKB-UniPathway"/>
</dbReference>
<comment type="catalytic activity">
    <reaction evidence="1">
        <text>L-erythrulose 1-phosphate = D-erythrulose 4-phosphate</text>
        <dbReference type="Rhea" id="RHEA:49588"/>
        <dbReference type="ChEBI" id="CHEBI:58002"/>
        <dbReference type="ChEBI" id="CHEBI:90796"/>
        <dbReference type="EC" id="5.3.1.33"/>
    </reaction>
</comment>
<name>A0A067Z587_GLUOY</name>
<evidence type="ECO:0000256" key="4">
    <source>
        <dbReference type="RuleBase" id="RU363013"/>
    </source>
</evidence>
<dbReference type="InterPro" id="IPR035990">
    <property type="entry name" value="TIM_sf"/>
</dbReference>
<protein>
    <recommendedName>
        <fullName evidence="4">Triosephosphate isomerase</fullName>
        <ecNumber evidence="4">5.3.1.1</ecNumber>
    </recommendedName>
</protein>
<dbReference type="UniPathway" id="UPA00138"/>
<dbReference type="PANTHER" id="PTHR21139">
    <property type="entry name" value="TRIOSEPHOSPHATE ISOMERASE"/>
    <property type="match status" value="1"/>
</dbReference>
<comment type="similarity">
    <text evidence="2 4">Belongs to the triosephosphate isomerase family.</text>
</comment>
<dbReference type="SUPFAM" id="SSF51351">
    <property type="entry name" value="Triosephosphate isomerase (TIM)"/>
    <property type="match status" value="1"/>
</dbReference>
<dbReference type="Gene3D" id="3.20.20.70">
    <property type="entry name" value="Aldolase class I"/>
    <property type="match status" value="1"/>
</dbReference>
<comment type="pathway">
    <text evidence="4">Carbohydrate degradation; glycolysis; D-glyceraldehyde 3-phosphate from glycerone phosphate: step 1/1.</text>
</comment>